<accession>A0A078A442</accession>
<feature type="domain" description="Peptidase A1" evidence="6">
    <location>
        <begin position="30"/>
        <end position="433"/>
    </location>
</feature>
<evidence type="ECO:0000256" key="5">
    <source>
        <dbReference type="SAM" id="Phobius"/>
    </source>
</evidence>
<comment type="similarity">
    <text evidence="1">Belongs to the peptidase A1 family.</text>
</comment>
<keyword evidence="4" id="KW-0378">Hydrolase</keyword>
<dbReference type="InterPro" id="IPR034164">
    <property type="entry name" value="Pepsin-like_dom"/>
</dbReference>
<dbReference type="OrthoDB" id="15189at2759"/>
<dbReference type="PANTHER" id="PTHR47966">
    <property type="entry name" value="BETA-SITE APP-CLEAVING ENZYME, ISOFORM A-RELATED"/>
    <property type="match status" value="1"/>
</dbReference>
<keyword evidence="8" id="KW-1185">Reference proteome</keyword>
<keyword evidence="5" id="KW-0812">Transmembrane</keyword>
<name>A0A078A442_STYLE</name>
<keyword evidence="5" id="KW-0472">Membrane</keyword>
<dbReference type="AlphaFoldDB" id="A0A078A442"/>
<dbReference type="PANTHER" id="PTHR47966:SF51">
    <property type="entry name" value="BETA-SITE APP-CLEAVING ENZYME, ISOFORM A-RELATED"/>
    <property type="match status" value="1"/>
</dbReference>
<evidence type="ECO:0000256" key="3">
    <source>
        <dbReference type="ARBA" id="ARBA00022750"/>
    </source>
</evidence>
<organism evidence="7 8">
    <name type="scientific">Stylonychia lemnae</name>
    <name type="common">Ciliate</name>
    <dbReference type="NCBI Taxonomy" id="5949"/>
    <lineage>
        <taxon>Eukaryota</taxon>
        <taxon>Sar</taxon>
        <taxon>Alveolata</taxon>
        <taxon>Ciliophora</taxon>
        <taxon>Intramacronucleata</taxon>
        <taxon>Spirotrichea</taxon>
        <taxon>Stichotrichia</taxon>
        <taxon>Sporadotrichida</taxon>
        <taxon>Oxytrichidae</taxon>
        <taxon>Stylonychinae</taxon>
        <taxon>Stylonychia</taxon>
    </lineage>
</organism>
<evidence type="ECO:0000313" key="8">
    <source>
        <dbReference type="Proteomes" id="UP000039865"/>
    </source>
</evidence>
<feature type="transmembrane region" description="Helical" evidence="5">
    <location>
        <begin position="484"/>
        <end position="506"/>
    </location>
</feature>
<evidence type="ECO:0000259" key="6">
    <source>
        <dbReference type="PROSITE" id="PS51767"/>
    </source>
</evidence>
<dbReference type="EMBL" id="CCKQ01005139">
    <property type="protein sequence ID" value="CDW76293.1"/>
    <property type="molecule type" value="Genomic_DNA"/>
</dbReference>
<dbReference type="InterPro" id="IPR033121">
    <property type="entry name" value="PEPTIDASE_A1"/>
</dbReference>
<dbReference type="PROSITE" id="PS51767">
    <property type="entry name" value="PEPTIDASE_A1"/>
    <property type="match status" value="1"/>
</dbReference>
<evidence type="ECO:0000256" key="1">
    <source>
        <dbReference type="ARBA" id="ARBA00007447"/>
    </source>
</evidence>
<evidence type="ECO:0000256" key="4">
    <source>
        <dbReference type="ARBA" id="ARBA00022801"/>
    </source>
</evidence>
<gene>
    <name evidence="7" type="primary">Contig9544.g10203</name>
    <name evidence="7" type="ORF">STYLEM_5293</name>
</gene>
<protein>
    <submittedName>
        <fullName evidence="7">Eukaryotic aspartyl protease family protein</fullName>
    </submittedName>
</protein>
<dbReference type="Pfam" id="PF00026">
    <property type="entry name" value="Asp"/>
    <property type="match status" value="1"/>
</dbReference>
<dbReference type="InParanoid" id="A0A078A442"/>
<keyword evidence="3" id="KW-0064">Aspartyl protease</keyword>
<evidence type="ECO:0000256" key="2">
    <source>
        <dbReference type="ARBA" id="ARBA00022670"/>
    </source>
</evidence>
<dbReference type="Proteomes" id="UP000039865">
    <property type="component" value="Unassembled WGS sequence"/>
</dbReference>
<dbReference type="InterPro" id="IPR021109">
    <property type="entry name" value="Peptidase_aspartic_dom_sf"/>
</dbReference>
<sequence>MSLKIQYTRKIFIFIHIILLQTIFVTLNQNFINKKLNNDIAEKLMLQPTSNPTILSKNDETIILPLFSEKIKPDQNNKQSNGDPIFRRFNNHHNIAQQSNLQANKQLDYDGMFYTYFYVGKNSEPIKMIISLSSSLSKYIINKDKAFVTGCVAQDRVQLQYGDASLIVEKFKFFSFNQATSYNKNYGIVGLGREFVSPSQNSGPLLLQTLRQSGNLKQGVFSIMIGSNTEQSTLEIGGYSQLITSPPQISANSGVAKSISNNTSQQQYEIIKWFSNLYYAQEWQVEMNAYLINASLLLLNGTQPGRNHTAKAVISSTIQYLQFPDSIKEDILKKLTIDKQGGTQQIYNAEDGEFLTYSTCNISAYPSINLRLDDTWFEIKPKTFILEKPATIQGDYCPIGISSSGSNDIILGLVFMRNYYMIFDFDNDKIGVAQSKFTQSAFKKGQLPFKVNFTEINNNQPAQTVVPNQPIAPKQWFSWSNQTIIIIEVVIIIILLLGVGAWYYLIKQKATNLGNRTSQPDNKLYFVLDKRLIQKAYMDGQNSNMNSIVIHTLQI</sequence>
<keyword evidence="2 7" id="KW-0645">Protease</keyword>
<keyword evidence="5" id="KW-1133">Transmembrane helix</keyword>
<dbReference type="Gene3D" id="2.40.70.10">
    <property type="entry name" value="Acid Proteases"/>
    <property type="match status" value="2"/>
</dbReference>
<reference evidence="7 8" key="1">
    <citation type="submission" date="2014-06" db="EMBL/GenBank/DDBJ databases">
        <authorList>
            <person name="Swart Estienne"/>
        </authorList>
    </citation>
    <scope>NUCLEOTIDE SEQUENCE [LARGE SCALE GENOMIC DNA]</scope>
    <source>
        <strain evidence="7 8">130c</strain>
    </source>
</reference>
<dbReference type="GO" id="GO:0006508">
    <property type="term" value="P:proteolysis"/>
    <property type="evidence" value="ECO:0007669"/>
    <property type="project" value="UniProtKB-KW"/>
</dbReference>
<proteinExistence type="inferred from homology"/>
<feature type="transmembrane region" description="Helical" evidence="5">
    <location>
        <begin position="12"/>
        <end position="32"/>
    </location>
</feature>
<dbReference type="CDD" id="cd05471">
    <property type="entry name" value="pepsin_like"/>
    <property type="match status" value="1"/>
</dbReference>
<dbReference type="InterPro" id="IPR001461">
    <property type="entry name" value="Aspartic_peptidase_A1"/>
</dbReference>
<evidence type="ECO:0000313" key="7">
    <source>
        <dbReference type="EMBL" id="CDW76293.1"/>
    </source>
</evidence>
<dbReference type="SUPFAM" id="SSF50630">
    <property type="entry name" value="Acid proteases"/>
    <property type="match status" value="1"/>
</dbReference>
<dbReference type="GO" id="GO:0004190">
    <property type="term" value="F:aspartic-type endopeptidase activity"/>
    <property type="evidence" value="ECO:0007669"/>
    <property type="project" value="UniProtKB-KW"/>
</dbReference>